<evidence type="ECO:0000313" key="4">
    <source>
        <dbReference type="Proteomes" id="UP000799640"/>
    </source>
</evidence>
<dbReference type="OrthoDB" id="441812at2759"/>
<dbReference type="Proteomes" id="UP000799640">
    <property type="component" value="Unassembled WGS sequence"/>
</dbReference>
<feature type="domain" description="SET" evidence="2">
    <location>
        <begin position="17"/>
        <end position="239"/>
    </location>
</feature>
<evidence type="ECO:0000313" key="3">
    <source>
        <dbReference type="EMBL" id="KAF2397630.1"/>
    </source>
</evidence>
<dbReference type="Pfam" id="PF00856">
    <property type="entry name" value="SET"/>
    <property type="match status" value="1"/>
</dbReference>
<dbReference type="Gene3D" id="3.90.1410.10">
    <property type="entry name" value="set domain protein methyltransferase, domain 1"/>
    <property type="match status" value="1"/>
</dbReference>
<gene>
    <name evidence="3" type="ORF">EJ06DRAFT_532626</name>
</gene>
<protein>
    <submittedName>
        <fullName evidence="3">SET domain-containing protein</fullName>
    </submittedName>
</protein>
<organism evidence="3 4">
    <name type="scientific">Trichodelitschia bisporula</name>
    <dbReference type="NCBI Taxonomy" id="703511"/>
    <lineage>
        <taxon>Eukaryota</taxon>
        <taxon>Fungi</taxon>
        <taxon>Dikarya</taxon>
        <taxon>Ascomycota</taxon>
        <taxon>Pezizomycotina</taxon>
        <taxon>Dothideomycetes</taxon>
        <taxon>Dothideomycetes incertae sedis</taxon>
        <taxon>Phaeotrichales</taxon>
        <taxon>Phaeotrichaceae</taxon>
        <taxon>Trichodelitschia</taxon>
    </lineage>
</organism>
<dbReference type="InterPro" id="IPR001214">
    <property type="entry name" value="SET_dom"/>
</dbReference>
<dbReference type="GO" id="GO:0016279">
    <property type="term" value="F:protein-lysine N-methyltransferase activity"/>
    <property type="evidence" value="ECO:0007669"/>
    <property type="project" value="TreeGrafter"/>
</dbReference>
<reference evidence="3" key="1">
    <citation type="journal article" date="2020" name="Stud. Mycol.">
        <title>101 Dothideomycetes genomes: a test case for predicting lifestyles and emergence of pathogens.</title>
        <authorList>
            <person name="Haridas S."/>
            <person name="Albert R."/>
            <person name="Binder M."/>
            <person name="Bloem J."/>
            <person name="Labutti K."/>
            <person name="Salamov A."/>
            <person name="Andreopoulos B."/>
            <person name="Baker S."/>
            <person name="Barry K."/>
            <person name="Bills G."/>
            <person name="Bluhm B."/>
            <person name="Cannon C."/>
            <person name="Castanera R."/>
            <person name="Culley D."/>
            <person name="Daum C."/>
            <person name="Ezra D."/>
            <person name="Gonzalez J."/>
            <person name="Henrissat B."/>
            <person name="Kuo A."/>
            <person name="Liang C."/>
            <person name="Lipzen A."/>
            <person name="Lutzoni F."/>
            <person name="Magnuson J."/>
            <person name="Mondo S."/>
            <person name="Nolan M."/>
            <person name="Ohm R."/>
            <person name="Pangilinan J."/>
            <person name="Park H.-J."/>
            <person name="Ramirez L."/>
            <person name="Alfaro M."/>
            <person name="Sun H."/>
            <person name="Tritt A."/>
            <person name="Yoshinaga Y."/>
            <person name="Zwiers L.-H."/>
            <person name="Turgeon B."/>
            <person name="Goodwin S."/>
            <person name="Spatafora J."/>
            <person name="Crous P."/>
            <person name="Grigoriev I."/>
        </authorList>
    </citation>
    <scope>NUCLEOTIDE SEQUENCE</scope>
    <source>
        <strain evidence="3">CBS 262.69</strain>
    </source>
</reference>
<keyword evidence="4" id="KW-1185">Reference proteome</keyword>
<accession>A0A6G1HNN2</accession>
<dbReference type="GO" id="GO:0005634">
    <property type="term" value="C:nucleus"/>
    <property type="evidence" value="ECO:0007669"/>
    <property type="project" value="TreeGrafter"/>
</dbReference>
<dbReference type="InterPro" id="IPR046341">
    <property type="entry name" value="SET_dom_sf"/>
</dbReference>
<dbReference type="PROSITE" id="PS50280">
    <property type="entry name" value="SET"/>
    <property type="match status" value="1"/>
</dbReference>
<evidence type="ECO:0000256" key="1">
    <source>
        <dbReference type="SAM" id="MobiDB-lite"/>
    </source>
</evidence>
<dbReference type="AlphaFoldDB" id="A0A6G1HNN2"/>
<dbReference type="PANTHER" id="PTHR13271:SF76">
    <property type="entry name" value="SET DOMAIN-CONTAINING PROTEIN 8"/>
    <property type="match status" value="1"/>
</dbReference>
<dbReference type="InterPro" id="IPR050600">
    <property type="entry name" value="SETD3_SETD6_MTase"/>
</dbReference>
<feature type="region of interest" description="Disordered" evidence="1">
    <location>
        <begin position="457"/>
        <end position="476"/>
    </location>
</feature>
<sequence length="476" mass="51261">MSQSTFSSTIHPWAVLNGVRFGSAHIGPTPGHSSRGSALLATADLPEAGGLLLVVPRDLVLSRETVLETAKADRGLAELLEATREWATTPRLTILLFLLHLTTTRTSHSSRFTTYLSSLPTPPLPTLWPEHQVNFLSGTTLASAVTAKLSTLHREWTTLASLLADHTPSLLTWTMLDAQYRSRALELPPIGACMAPILDMANHASSPNAYYDVSNGDIQLHLHGGAAVAAGEEITISYGSHKGACEMLFSYGFLPSDMCSAGTLFLPIALADDDPLAPAKRAWCTAAPGVRISDAEAKEDEPDAADGEAPRGVTWDSDALWLAVVNEEDGLSIRAARRLDGRHDLVVLWRDSEVPHAGALRPLLEKEELWPVLLLRATVVVRQVVEAQVEGLEGSAGEFERAVSEVSDGEDEFGPTGLARRLRGLELDLLKRAEVSLDGQIAELMRHPTVTAYLESMNADSGAQGEEATEDDDLAH</sequence>
<dbReference type="PANTHER" id="PTHR13271">
    <property type="entry name" value="UNCHARACTERIZED PUTATIVE METHYLTRANSFERASE"/>
    <property type="match status" value="1"/>
</dbReference>
<name>A0A6G1HNN2_9PEZI</name>
<feature type="compositionally biased region" description="Acidic residues" evidence="1">
    <location>
        <begin position="467"/>
        <end position="476"/>
    </location>
</feature>
<dbReference type="EMBL" id="ML996702">
    <property type="protein sequence ID" value="KAF2397630.1"/>
    <property type="molecule type" value="Genomic_DNA"/>
</dbReference>
<dbReference type="CDD" id="cd10527">
    <property type="entry name" value="SET_LSMT"/>
    <property type="match status" value="1"/>
</dbReference>
<evidence type="ECO:0000259" key="2">
    <source>
        <dbReference type="PROSITE" id="PS50280"/>
    </source>
</evidence>
<proteinExistence type="predicted"/>
<dbReference type="SUPFAM" id="SSF82199">
    <property type="entry name" value="SET domain"/>
    <property type="match status" value="1"/>
</dbReference>